<sequence>MIGDLPPLCEQIHRHLDASPHNNTCNEPDGNGARTKFSVSAYTLRYPSAGPLCTRHQRIIVTDRAR</sequence>
<dbReference type="AlphaFoldDB" id="A0A9W4UJU4"/>
<proteinExistence type="predicted"/>
<reference evidence="1" key="1">
    <citation type="submission" date="2023-01" db="EMBL/GenBank/DDBJ databases">
        <authorList>
            <person name="Van Ghelder C."/>
            <person name="Rancurel C."/>
        </authorList>
    </citation>
    <scope>NUCLEOTIDE SEQUENCE</scope>
    <source>
        <strain evidence="1">CNCM I-4278</strain>
    </source>
</reference>
<name>A0A9W4UJU4_9PLEO</name>
<dbReference type="Proteomes" id="UP001152607">
    <property type="component" value="Unassembled WGS sequence"/>
</dbReference>
<evidence type="ECO:0000313" key="1">
    <source>
        <dbReference type="EMBL" id="CAI6336206.1"/>
    </source>
</evidence>
<protein>
    <submittedName>
        <fullName evidence="1">Uncharacterized protein</fullName>
    </submittedName>
</protein>
<comment type="caution">
    <text evidence="1">The sequence shown here is derived from an EMBL/GenBank/DDBJ whole genome shotgun (WGS) entry which is preliminary data.</text>
</comment>
<accession>A0A9W4UJU4</accession>
<evidence type="ECO:0000313" key="2">
    <source>
        <dbReference type="Proteomes" id="UP001152607"/>
    </source>
</evidence>
<gene>
    <name evidence="1" type="ORF">PDIGIT_LOCUS9298</name>
</gene>
<dbReference type="EMBL" id="CAOQHR010000006">
    <property type="protein sequence ID" value="CAI6336206.1"/>
    <property type="molecule type" value="Genomic_DNA"/>
</dbReference>
<keyword evidence="2" id="KW-1185">Reference proteome</keyword>
<organism evidence="1 2">
    <name type="scientific">Periconia digitata</name>
    <dbReference type="NCBI Taxonomy" id="1303443"/>
    <lineage>
        <taxon>Eukaryota</taxon>
        <taxon>Fungi</taxon>
        <taxon>Dikarya</taxon>
        <taxon>Ascomycota</taxon>
        <taxon>Pezizomycotina</taxon>
        <taxon>Dothideomycetes</taxon>
        <taxon>Pleosporomycetidae</taxon>
        <taxon>Pleosporales</taxon>
        <taxon>Massarineae</taxon>
        <taxon>Periconiaceae</taxon>
        <taxon>Periconia</taxon>
    </lineage>
</organism>